<reference evidence="1" key="1">
    <citation type="submission" date="2021-06" db="EMBL/GenBank/DDBJ databases">
        <authorList>
            <person name="Gannon L."/>
            <person name="Redgwell R T."/>
            <person name="Michniewski S."/>
            <person name="Harrison D C."/>
            <person name="Millard A."/>
        </authorList>
    </citation>
    <scope>NUCLEOTIDE SEQUENCE</scope>
</reference>
<protein>
    <submittedName>
        <fullName evidence="1">Putative HNH endonuclease</fullName>
    </submittedName>
</protein>
<organism evidence="1">
    <name type="scientific">uncultured marine phage</name>
    <dbReference type="NCBI Taxonomy" id="707152"/>
    <lineage>
        <taxon>Viruses</taxon>
        <taxon>environmental samples</taxon>
    </lineage>
</organism>
<dbReference type="GO" id="GO:0004519">
    <property type="term" value="F:endonuclease activity"/>
    <property type="evidence" value="ECO:0007669"/>
    <property type="project" value="UniProtKB-KW"/>
</dbReference>
<evidence type="ECO:0000313" key="1">
    <source>
        <dbReference type="EMBL" id="CAG7579947.1"/>
    </source>
</evidence>
<name>A0A8D9C8H0_9VIRU</name>
<gene>
    <name evidence="1" type="ORF">SLAVMIC_00173</name>
</gene>
<keyword evidence="1" id="KW-0540">Nuclease</keyword>
<proteinExistence type="predicted"/>
<keyword evidence="1" id="KW-0378">Hydrolase</keyword>
<dbReference type="EMBL" id="OU342829">
    <property type="protein sequence ID" value="CAG7579947.1"/>
    <property type="molecule type" value="Genomic_DNA"/>
</dbReference>
<keyword evidence="1" id="KW-0255">Endonuclease</keyword>
<accession>A0A8D9C8H0</accession>
<sequence>MNTLKTKLYDNCSVYSPCGKLMFRCKEKRINWYLDRNLAKLIDVPGEDGICAQLLFEPKGLGKHEDLFSLEKAENKCVVCGTDEDLTRHHVVPTMYRKHFPEIYKSNYHHDVLPICRTCHDRYELTADILKEELNEEYGSKVDYKEMIRISRIAYDYYHYRDVMDDEKVVNCVMKLTKFDDNPLDKLEKLISLKEVGIDGLRNQGKDIIDNHGSLQDFVEMWRSHFVKKSNPKHLSKHWSIKRSLKKDN</sequence>